<feature type="transmembrane region" description="Helical" evidence="7">
    <location>
        <begin position="612"/>
        <end position="632"/>
    </location>
</feature>
<organism evidence="9 10">
    <name type="scientific">Acorus gramineus</name>
    <name type="common">Dwarf sweet flag</name>
    <dbReference type="NCBI Taxonomy" id="55184"/>
    <lineage>
        <taxon>Eukaryota</taxon>
        <taxon>Viridiplantae</taxon>
        <taxon>Streptophyta</taxon>
        <taxon>Embryophyta</taxon>
        <taxon>Tracheophyta</taxon>
        <taxon>Spermatophyta</taxon>
        <taxon>Magnoliopsida</taxon>
        <taxon>Liliopsida</taxon>
        <taxon>Acoraceae</taxon>
        <taxon>Acorus</taxon>
    </lineage>
</organism>
<dbReference type="EMBL" id="JAUJYN010000009">
    <property type="protein sequence ID" value="KAK1264255.1"/>
    <property type="molecule type" value="Genomic_DNA"/>
</dbReference>
<dbReference type="Gene3D" id="3.40.1110.10">
    <property type="entry name" value="Calcium-transporting ATPase, cytoplasmic domain N"/>
    <property type="match status" value="1"/>
</dbReference>
<dbReference type="InterPro" id="IPR023299">
    <property type="entry name" value="ATPase_P-typ_cyto_dom_N"/>
</dbReference>
<dbReference type="SUPFAM" id="SSF56784">
    <property type="entry name" value="HAD-like"/>
    <property type="match status" value="1"/>
</dbReference>
<dbReference type="GO" id="GO:0005524">
    <property type="term" value="F:ATP binding"/>
    <property type="evidence" value="ECO:0007669"/>
    <property type="project" value="InterPro"/>
</dbReference>
<protein>
    <recommendedName>
        <fullName evidence="8">HMA domain-containing protein</fullName>
    </recommendedName>
</protein>
<proteinExistence type="predicted"/>
<dbReference type="Proteomes" id="UP001179952">
    <property type="component" value="Unassembled WGS sequence"/>
</dbReference>
<dbReference type="GO" id="GO:0055070">
    <property type="term" value="P:copper ion homeostasis"/>
    <property type="evidence" value="ECO:0007669"/>
    <property type="project" value="TreeGrafter"/>
</dbReference>
<dbReference type="InterPro" id="IPR036412">
    <property type="entry name" value="HAD-like_sf"/>
</dbReference>
<dbReference type="SUPFAM" id="SSF55008">
    <property type="entry name" value="HMA, heavy metal-associated domain"/>
    <property type="match status" value="1"/>
</dbReference>
<dbReference type="NCBIfam" id="TIGR01494">
    <property type="entry name" value="ATPase_P-type"/>
    <property type="match status" value="1"/>
</dbReference>
<accession>A0AAV9AIT7</accession>
<keyword evidence="10" id="KW-1185">Reference proteome</keyword>
<dbReference type="Pfam" id="PF00403">
    <property type="entry name" value="HMA"/>
    <property type="match status" value="1"/>
</dbReference>
<name>A0AAV9AIT7_ACOGR</name>
<comment type="caution">
    <text evidence="9">The sequence shown here is derived from an EMBL/GenBank/DDBJ whole genome shotgun (WGS) entry which is preliminary data.</text>
</comment>
<feature type="transmembrane region" description="Helical" evidence="7">
    <location>
        <begin position="578"/>
        <end position="600"/>
    </location>
</feature>
<evidence type="ECO:0000256" key="3">
    <source>
        <dbReference type="ARBA" id="ARBA00022967"/>
    </source>
</evidence>
<comment type="subcellular location">
    <subcellularLocation>
        <location evidence="1">Membrane</location>
    </subcellularLocation>
</comment>
<dbReference type="InterPro" id="IPR006121">
    <property type="entry name" value="HMA_dom"/>
</dbReference>
<feature type="region of interest" description="Disordered" evidence="6">
    <location>
        <begin position="1"/>
        <end position="22"/>
    </location>
</feature>
<dbReference type="Gene3D" id="3.40.50.1000">
    <property type="entry name" value="HAD superfamily/HAD-like"/>
    <property type="match status" value="1"/>
</dbReference>
<gene>
    <name evidence="9" type="ORF">QJS04_geneDACA013479</name>
</gene>
<reference evidence="9" key="1">
    <citation type="journal article" date="2023" name="Nat. Commun.">
        <title>Diploid and tetraploid genomes of Acorus and the evolution of monocots.</title>
        <authorList>
            <person name="Ma L."/>
            <person name="Liu K.W."/>
            <person name="Li Z."/>
            <person name="Hsiao Y.Y."/>
            <person name="Qi Y."/>
            <person name="Fu T."/>
            <person name="Tang G.D."/>
            <person name="Zhang D."/>
            <person name="Sun W.H."/>
            <person name="Liu D.K."/>
            <person name="Li Y."/>
            <person name="Chen G.Z."/>
            <person name="Liu X.D."/>
            <person name="Liao X.Y."/>
            <person name="Jiang Y.T."/>
            <person name="Yu X."/>
            <person name="Hao Y."/>
            <person name="Huang J."/>
            <person name="Zhao X.W."/>
            <person name="Ke S."/>
            <person name="Chen Y.Y."/>
            <person name="Wu W.L."/>
            <person name="Hsu J.L."/>
            <person name="Lin Y.F."/>
            <person name="Huang M.D."/>
            <person name="Li C.Y."/>
            <person name="Huang L."/>
            <person name="Wang Z.W."/>
            <person name="Zhao X."/>
            <person name="Zhong W.Y."/>
            <person name="Peng D.H."/>
            <person name="Ahmad S."/>
            <person name="Lan S."/>
            <person name="Zhang J.S."/>
            <person name="Tsai W.C."/>
            <person name="Van de Peer Y."/>
            <person name="Liu Z.J."/>
        </authorList>
    </citation>
    <scope>NUCLEOTIDE SEQUENCE</scope>
    <source>
        <strain evidence="9">SCP</strain>
    </source>
</reference>
<feature type="compositionally biased region" description="Polar residues" evidence="6">
    <location>
        <begin position="10"/>
        <end position="22"/>
    </location>
</feature>
<evidence type="ECO:0000256" key="5">
    <source>
        <dbReference type="ARBA" id="ARBA00023136"/>
    </source>
</evidence>
<feature type="transmembrane region" description="Helical" evidence="7">
    <location>
        <begin position="226"/>
        <end position="244"/>
    </location>
</feature>
<dbReference type="AlphaFoldDB" id="A0AAV9AIT7"/>
<dbReference type="InterPro" id="IPR001757">
    <property type="entry name" value="P_typ_ATPase"/>
</dbReference>
<keyword evidence="4 7" id="KW-1133">Transmembrane helix</keyword>
<evidence type="ECO:0000313" key="10">
    <source>
        <dbReference type="Proteomes" id="UP001179952"/>
    </source>
</evidence>
<dbReference type="Pfam" id="PF00702">
    <property type="entry name" value="Hydrolase"/>
    <property type="match status" value="1"/>
</dbReference>
<dbReference type="GO" id="GO:0043682">
    <property type="term" value="F:P-type divalent copper transporter activity"/>
    <property type="evidence" value="ECO:0007669"/>
    <property type="project" value="TreeGrafter"/>
</dbReference>
<feature type="domain" description="HMA" evidence="8">
    <location>
        <begin position="73"/>
        <end position="146"/>
    </location>
</feature>
<dbReference type="Gene3D" id="3.30.70.100">
    <property type="match status" value="1"/>
</dbReference>
<evidence type="ECO:0000256" key="4">
    <source>
        <dbReference type="ARBA" id="ARBA00022989"/>
    </source>
</evidence>
<evidence type="ECO:0000256" key="6">
    <source>
        <dbReference type="SAM" id="MobiDB-lite"/>
    </source>
</evidence>
<evidence type="ECO:0000259" key="8">
    <source>
        <dbReference type="PROSITE" id="PS50846"/>
    </source>
</evidence>
<dbReference type="PANTHER" id="PTHR43520:SF19">
    <property type="entry name" value="COPPER-TRANSPORTING ATPASE PAA2, CHLOROPLASTIC"/>
    <property type="match status" value="1"/>
</dbReference>
<dbReference type="GO" id="GO:0016887">
    <property type="term" value="F:ATP hydrolysis activity"/>
    <property type="evidence" value="ECO:0007669"/>
    <property type="project" value="InterPro"/>
</dbReference>
<dbReference type="PRINTS" id="PR00119">
    <property type="entry name" value="CATATPASE"/>
</dbReference>
<dbReference type="InterPro" id="IPR023214">
    <property type="entry name" value="HAD_sf"/>
</dbReference>
<dbReference type="SUPFAM" id="SSF81660">
    <property type="entry name" value="Metal cation-transporting ATPase, ATP-binding domain N"/>
    <property type="match status" value="1"/>
</dbReference>
<evidence type="ECO:0000256" key="1">
    <source>
        <dbReference type="ARBA" id="ARBA00004370"/>
    </source>
</evidence>
<keyword evidence="2 7" id="KW-0812">Transmembrane</keyword>
<keyword evidence="3" id="KW-1278">Translocase</keyword>
<evidence type="ECO:0000313" key="9">
    <source>
        <dbReference type="EMBL" id="KAK1264255.1"/>
    </source>
</evidence>
<evidence type="ECO:0000256" key="7">
    <source>
        <dbReference type="SAM" id="Phobius"/>
    </source>
</evidence>
<dbReference type="GO" id="GO:0016020">
    <property type="term" value="C:membrane"/>
    <property type="evidence" value="ECO:0007669"/>
    <property type="project" value="UniProtKB-SubCell"/>
</dbReference>
<sequence>MASELLKFTLSPNPSPKINSTFYRRSTPLRPVPLPLRRSSPCRSLNLLRAKAVEIGAPSVSPPPPPPPPEAERSILLEVGGMMCGGCAVRVKTVLSSDDRVETAAVNMVTDTAAVRLRRSDGGGDEAAVVGEDLARRLTECGFPSKRRVSAGGVGENVRKWREMAEKKEELLRRSRNRVAFAWTLVALCCGSHASHLLHSIGIHFAHDILLDGLRAFTKRSPNMNSLVGFGSIAAFIISAVSLLNPGLEWQASFFDEPDGPLKIEASTTGSMSMISKIIRMVLLNDIAGPEGNSLLLSLKLSVDVLTGTLTEGKPAVTGVASLSLDESEVLLLAAAVEKTASHPLAKAIINKAESLNLKIPSTRGQLTEPGFGSLAEVNGTLVAVGTLDWVHGCFQNNMSQSSLKDLEINSLRPSSNKGSSNHSQSTVYVGREGQGVIGAISISDTLRHDAKSTVKRLQQKGVKTILLSGDMEEAVANIGRAVGIPGESIKARLTPQQKSGVISDLQSQGHRVAMVGDGINDAPSLALADVGIALPTETKENAASDAASVILLGNRLSQLIEALDLARATMGKVHQNLAWAVAYNIVAVPIAAGILLPQYDFAMTPSLSGGLMALSSIFVVTNSLLLQLHGLSKQRKE</sequence>
<keyword evidence="5 7" id="KW-0472">Membrane</keyword>
<dbReference type="FunFam" id="3.40.1110.10:FF:000046">
    <property type="entry name" value="Copper-transporting ATPase PAA2, chloroplastic"/>
    <property type="match status" value="1"/>
</dbReference>
<dbReference type="InterPro" id="IPR036163">
    <property type="entry name" value="HMA_dom_sf"/>
</dbReference>
<feature type="transmembrane region" description="Helical" evidence="7">
    <location>
        <begin position="180"/>
        <end position="206"/>
    </location>
</feature>
<reference evidence="9" key="2">
    <citation type="submission" date="2023-06" db="EMBL/GenBank/DDBJ databases">
        <authorList>
            <person name="Ma L."/>
            <person name="Liu K.-W."/>
            <person name="Li Z."/>
            <person name="Hsiao Y.-Y."/>
            <person name="Qi Y."/>
            <person name="Fu T."/>
            <person name="Tang G."/>
            <person name="Zhang D."/>
            <person name="Sun W.-H."/>
            <person name="Liu D.-K."/>
            <person name="Li Y."/>
            <person name="Chen G.-Z."/>
            <person name="Liu X.-D."/>
            <person name="Liao X.-Y."/>
            <person name="Jiang Y.-T."/>
            <person name="Yu X."/>
            <person name="Hao Y."/>
            <person name="Huang J."/>
            <person name="Zhao X.-W."/>
            <person name="Ke S."/>
            <person name="Chen Y.-Y."/>
            <person name="Wu W.-L."/>
            <person name="Hsu J.-L."/>
            <person name="Lin Y.-F."/>
            <person name="Huang M.-D."/>
            <person name="Li C.-Y."/>
            <person name="Huang L."/>
            <person name="Wang Z.-W."/>
            <person name="Zhao X."/>
            <person name="Zhong W.-Y."/>
            <person name="Peng D.-H."/>
            <person name="Ahmad S."/>
            <person name="Lan S."/>
            <person name="Zhang J.-S."/>
            <person name="Tsai W.-C."/>
            <person name="Van De Peer Y."/>
            <person name="Liu Z.-J."/>
        </authorList>
    </citation>
    <scope>NUCLEOTIDE SEQUENCE</scope>
    <source>
        <strain evidence="9">SCP</strain>
        <tissue evidence="9">Leaves</tissue>
    </source>
</reference>
<evidence type="ECO:0000256" key="2">
    <source>
        <dbReference type="ARBA" id="ARBA00022692"/>
    </source>
</evidence>
<dbReference type="PANTHER" id="PTHR43520">
    <property type="entry name" value="ATP7, ISOFORM B"/>
    <property type="match status" value="1"/>
</dbReference>
<dbReference type="CDD" id="cd00371">
    <property type="entry name" value="HMA"/>
    <property type="match status" value="1"/>
</dbReference>
<dbReference type="GO" id="GO:0005507">
    <property type="term" value="F:copper ion binding"/>
    <property type="evidence" value="ECO:0007669"/>
    <property type="project" value="TreeGrafter"/>
</dbReference>
<dbReference type="PROSITE" id="PS50846">
    <property type="entry name" value="HMA_2"/>
    <property type="match status" value="1"/>
</dbReference>